<dbReference type="AlphaFoldDB" id="Q2H5U2"/>
<proteinExistence type="predicted"/>
<accession>Q2H5U2</accession>
<dbReference type="RefSeq" id="XP_001222068.1">
    <property type="nucleotide sequence ID" value="XM_001222067.1"/>
</dbReference>
<evidence type="ECO:0000313" key="2">
    <source>
        <dbReference type="Proteomes" id="UP000001056"/>
    </source>
</evidence>
<organism evidence="1 2">
    <name type="scientific">Chaetomium globosum (strain ATCC 6205 / CBS 148.51 / DSM 1962 / NBRC 6347 / NRRL 1970)</name>
    <name type="common">Soil fungus</name>
    <dbReference type="NCBI Taxonomy" id="306901"/>
    <lineage>
        <taxon>Eukaryota</taxon>
        <taxon>Fungi</taxon>
        <taxon>Dikarya</taxon>
        <taxon>Ascomycota</taxon>
        <taxon>Pezizomycotina</taxon>
        <taxon>Sordariomycetes</taxon>
        <taxon>Sordariomycetidae</taxon>
        <taxon>Sordariales</taxon>
        <taxon>Chaetomiaceae</taxon>
        <taxon>Chaetomium</taxon>
    </lineage>
</organism>
<dbReference type="Proteomes" id="UP000001056">
    <property type="component" value="Unassembled WGS sequence"/>
</dbReference>
<dbReference type="HOGENOM" id="CLU_1786621_0_0_1"/>
<protein>
    <submittedName>
        <fullName evidence="1">Uncharacterized protein</fullName>
    </submittedName>
</protein>
<dbReference type="OrthoDB" id="10469438at2759"/>
<dbReference type="GeneID" id="4391381"/>
<sequence>MAKYLAHRRRKEELLGQSVDSVAAAGFSVEDIVPPSRACPGRIHEIRDNMGWHGINTNHRGQMNPCIGITQRVAMAERMWKRQTTGYCTICQTNGPQTRNLAAEKFHRQIPASSMPYSYGPHTALWARHEHAKNQSIGSHDPSTR</sequence>
<evidence type="ECO:0000313" key="1">
    <source>
        <dbReference type="EMBL" id="EAQ89354.1"/>
    </source>
</evidence>
<gene>
    <name evidence="1" type="ORF">CHGG_05973</name>
</gene>
<dbReference type="EMBL" id="CH408031">
    <property type="protein sequence ID" value="EAQ89354.1"/>
    <property type="molecule type" value="Genomic_DNA"/>
</dbReference>
<keyword evidence="2" id="KW-1185">Reference proteome</keyword>
<dbReference type="InParanoid" id="Q2H5U2"/>
<reference evidence="2" key="1">
    <citation type="journal article" date="2015" name="Genome Announc.">
        <title>Draft genome sequence of the cellulolytic fungus Chaetomium globosum.</title>
        <authorList>
            <person name="Cuomo C.A."/>
            <person name="Untereiner W.A."/>
            <person name="Ma L.-J."/>
            <person name="Grabherr M."/>
            <person name="Birren B.W."/>
        </authorList>
    </citation>
    <scope>NUCLEOTIDE SEQUENCE [LARGE SCALE GENOMIC DNA]</scope>
    <source>
        <strain evidence="2">ATCC 6205 / CBS 148.51 / DSM 1962 / NBRC 6347 / NRRL 1970</strain>
    </source>
</reference>
<name>Q2H5U2_CHAGB</name>
<dbReference type="VEuPathDB" id="FungiDB:CHGG_05973"/>